<dbReference type="ExpressionAtlas" id="M1D4Z8">
    <property type="expression patterns" value="baseline"/>
</dbReference>
<proteinExistence type="predicted"/>
<protein>
    <submittedName>
        <fullName evidence="1">Pentatricopeptide repeat-containing protein</fullName>
    </submittedName>
</protein>
<sequence length="75" mass="8716">MEQYTLEDDVTLPHESCYVERYGASEGAEGNISCRDFIFPVLKLKMYKIWQVLGMQYRSLPTMMLECLFLGVLTL</sequence>
<keyword evidence="2" id="KW-1185">Reference proteome</keyword>
<organism evidence="1 2">
    <name type="scientific">Solanum tuberosum</name>
    <name type="common">Potato</name>
    <dbReference type="NCBI Taxonomy" id="4113"/>
    <lineage>
        <taxon>Eukaryota</taxon>
        <taxon>Viridiplantae</taxon>
        <taxon>Streptophyta</taxon>
        <taxon>Embryophyta</taxon>
        <taxon>Tracheophyta</taxon>
        <taxon>Spermatophyta</taxon>
        <taxon>Magnoliopsida</taxon>
        <taxon>eudicotyledons</taxon>
        <taxon>Gunneridae</taxon>
        <taxon>Pentapetalae</taxon>
        <taxon>asterids</taxon>
        <taxon>lamiids</taxon>
        <taxon>Solanales</taxon>
        <taxon>Solanaceae</taxon>
        <taxon>Solanoideae</taxon>
        <taxon>Solaneae</taxon>
        <taxon>Solanum</taxon>
    </lineage>
</organism>
<dbReference type="EnsemblPlants" id="PGSC0003DMT400081742">
    <property type="protein sequence ID" value="PGSC0003DMT400081742"/>
    <property type="gene ID" value="PGSC0003DMG400032099"/>
</dbReference>
<gene>
    <name evidence="1" type="primary">LOC102594091</name>
</gene>
<reference evidence="1" key="2">
    <citation type="submission" date="2015-06" db="UniProtKB">
        <authorList>
            <consortium name="EnsemblPlants"/>
        </authorList>
    </citation>
    <scope>IDENTIFICATION</scope>
    <source>
        <strain evidence="1">DM1-3 516 R44</strain>
    </source>
</reference>
<dbReference type="Gramene" id="PGSC0003DMT400081742">
    <property type="protein sequence ID" value="PGSC0003DMT400081742"/>
    <property type="gene ID" value="PGSC0003DMG400032099"/>
</dbReference>
<reference evidence="2" key="1">
    <citation type="journal article" date="2011" name="Nature">
        <title>Genome sequence and analysis of the tuber crop potato.</title>
        <authorList>
            <consortium name="The Potato Genome Sequencing Consortium"/>
        </authorList>
    </citation>
    <scope>NUCLEOTIDE SEQUENCE [LARGE SCALE GENOMIC DNA]</scope>
    <source>
        <strain evidence="2">cv. DM1-3 516 R44</strain>
    </source>
</reference>
<accession>M1D4Z8</accession>
<dbReference type="AlphaFoldDB" id="M1D4Z8"/>
<dbReference type="Proteomes" id="UP000011115">
    <property type="component" value="Unassembled WGS sequence"/>
</dbReference>
<name>M1D4Z8_SOLTU</name>
<evidence type="ECO:0000313" key="2">
    <source>
        <dbReference type="Proteomes" id="UP000011115"/>
    </source>
</evidence>
<dbReference type="HOGENOM" id="CLU_2675853_0_0_1"/>
<evidence type="ECO:0000313" key="1">
    <source>
        <dbReference type="EnsemblPlants" id="PGSC0003DMT400081742"/>
    </source>
</evidence>